<accession>A0A484I9I8</accession>
<sequence length="122" mass="14419">MEKQLLKNKKIQVVFERKRHQDAYIAETTKTKYTSNGFFDMFSADINEVYNWFGNFKVSELAFTINSIVNTQDFTRLFVGRNDEQGLKVVLKPNEDHYLNKNIEWINSKLCSKENPMNITKE</sequence>
<evidence type="ECO:0000313" key="2">
    <source>
        <dbReference type="Proteomes" id="UP000294299"/>
    </source>
</evidence>
<dbReference type="AlphaFoldDB" id="A0A484I9I8"/>
<dbReference type="RefSeq" id="WP_134483407.1">
    <property type="nucleotide sequence ID" value="NZ_LR216287.1"/>
</dbReference>
<proteinExistence type="predicted"/>
<gene>
    <name evidence="1" type="ORF">NFRAN_1160</name>
</gene>
<dbReference type="KEGG" id="nfn:NFRAN_1160"/>
<protein>
    <submittedName>
        <fullName evidence="1">Uncharacterized protein</fullName>
    </submittedName>
</protein>
<name>A0A484I9I8_9ARCH</name>
<reference evidence="1 2" key="1">
    <citation type="submission" date="2019-02" db="EMBL/GenBank/DDBJ databases">
        <authorList>
            <person name="Lehtovirta-Morley E L."/>
        </authorList>
    </citation>
    <scope>NUCLEOTIDE SEQUENCE [LARGE SCALE GENOMIC DNA]</scope>
    <source>
        <strain evidence="1">NFRAN1</strain>
    </source>
</reference>
<keyword evidence="2" id="KW-1185">Reference proteome</keyword>
<dbReference type="GeneID" id="39420574"/>
<organism evidence="1 2">
    <name type="scientific">Candidatus Nitrosocosmicus franklandianus</name>
    <dbReference type="NCBI Taxonomy" id="1798806"/>
    <lineage>
        <taxon>Archaea</taxon>
        <taxon>Nitrososphaerota</taxon>
        <taxon>Nitrososphaeria</taxon>
        <taxon>Nitrososphaerales</taxon>
        <taxon>Nitrososphaeraceae</taxon>
        <taxon>Candidatus Nitrosocosmicus</taxon>
    </lineage>
</organism>
<dbReference type="EMBL" id="LR216287">
    <property type="protein sequence ID" value="VFJ13482.1"/>
    <property type="molecule type" value="Genomic_DNA"/>
</dbReference>
<evidence type="ECO:0000313" key="1">
    <source>
        <dbReference type="EMBL" id="VFJ13482.1"/>
    </source>
</evidence>
<dbReference type="Proteomes" id="UP000294299">
    <property type="component" value="Chromosome NFRAN"/>
</dbReference>